<dbReference type="Gene3D" id="3.40.50.12230">
    <property type="match status" value="1"/>
</dbReference>
<dbReference type="InterPro" id="IPR036477">
    <property type="entry name" value="Formyl_transf_N_sf"/>
</dbReference>
<accession>A0A8J2YU03</accession>
<dbReference type="Pfam" id="PF00551">
    <property type="entry name" value="Formyl_trans_N"/>
    <property type="match status" value="1"/>
</dbReference>
<gene>
    <name evidence="3" type="ORF">GCM10011611_29380</name>
</gene>
<dbReference type="AlphaFoldDB" id="A0A8J2YU03"/>
<comment type="caution">
    <text evidence="3">The sequence shown here is derived from an EMBL/GenBank/DDBJ whole genome shotgun (WGS) entry which is preliminary data.</text>
</comment>
<dbReference type="Proteomes" id="UP000646365">
    <property type="component" value="Unassembled WGS sequence"/>
</dbReference>
<dbReference type="EMBL" id="BMJQ01000007">
    <property type="protein sequence ID" value="GGF21441.1"/>
    <property type="molecule type" value="Genomic_DNA"/>
</dbReference>
<reference evidence="3" key="2">
    <citation type="submission" date="2020-09" db="EMBL/GenBank/DDBJ databases">
        <authorList>
            <person name="Sun Q."/>
            <person name="Zhou Y."/>
        </authorList>
    </citation>
    <scope>NUCLEOTIDE SEQUENCE</scope>
    <source>
        <strain evidence="3">CGMCC 1.15725</strain>
    </source>
</reference>
<evidence type="ECO:0000313" key="3">
    <source>
        <dbReference type="EMBL" id="GGF21441.1"/>
    </source>
</evidence>
<organism evidence="3 4">
    <name type="scientific">Aliidongia dinghuensis</name>
    <dbReference type="NCBI Taxonomy" id="1867774"/>
    <lineage>
        <taxon>Bacteria</taxon>
        <taxon>Pseudomonadati</taxon>
        <taxon>Pseudomonadota</taxon>
        <taxon>Alphaproteobacteria</taxon>
        <taxon>Rhodospirillales</taxon>
        <taxon>Dongiaceae</taxon>
        <taxon>Aliidongia</taxon>
    </lineage>
</organism>
<feature type="region of interest" description="Disordered" evidence="1">
    <location>
        <begin position="221"/>
        <end position="240"/>
    </location>
</feature>
<evidence type="ECO:0000259" key="2">
    <source>
        <dbReference type="Pfam" id="PF00551"/>
    </source>
</evidence>
<evidence type="ECO:0000313" key="4">
    <source>
        <dbReference type="Proteomes" id="UP000646365"/>
    </source>
</evidence>
<feature type="domain" description="Formyl transferase N-terminal" evidence="2">
    <location>
        <begin position="54"/>
        <end position="139"/>
    </location>
</feature>
<dbReference type="RefSeq" id="WP_189046997.1">
    <property type="nucleotide sequence ID" value="NZ_BMJQ01000007.1"/>
</dbReference>
<sequence length="240" mass="26535">MPRRLLLLTGEFEAGVLVPFLTRHGPDVQVQAIHFGGELEAAVLAGIEGTRLVAFCTSVIVPAPLLALLPGPSYNVHPGPPSFPGRHPECWGSYRGARRFGATLHEMVSRVDEGPIVDVQWFDMPEGGSQMDYGMRAYQAAIQLLIRWAPWLASNERPLPRSTDHWSGTKTRRADIDAMCRVTPDIDREEFERRRRAFAEQPGSRMSVVLHGREFLYEVPPEVPKPAGADATETGPTAMA</sequence>
<reference evidence="3" key="1">
    <citation type="journal article" date="2014" name="Int. J. Syst. Evol. Microbiol.">
        <title>Complete genome sequence of Corynebacterium casei LMG S-19264T (=DSM 44701T), isolated from a smear-ripened cheese.</title>
        <authorList>
            <consortium name="US DOE Joint Genome Institute (JGI-PGF)"/>
            <person name="Walter F."/>
            <person name="Albersmeier A."/>
            <person name="Kalinowski J."/>
            <person name="Ruckert C."/>
        </authorList>
    </citation>
    <scope>NUCLEOTIDE SEQUENCE</scope>
    <source>
        <strain evidence="3">CGMCC 1.15725</strain>
    </source>
</reference>
<evidence type="ECO:0000256" key="1">
    <source>
        <dbReference type="SAM" id="MobiDB-lite"/>
    </source>
</evidence>
<proteinExistence type="predicted"/>
<protein>
    <recommendedName>
        <fullName evidence="2">Formyl transferase N-terminal domain-containing protein</fullName>
    </recommendedName>
</protein>
<dbReference type="SUPFAM" id="SSF53328">
    <property type="entry name" value="Formyltransferase"/>
    <property type="match status" value="1"/>
</dbReference>
<keyword evidence="4" id="KW-1185">Reference proteome</keyword>
<name>A0A8J2YU03_9PROT</name>
<dbReference type="InterPro" id="IPR002376">
    <property type="entry name" value="Formyl_transf_N"/>
</dbReference>